<keyword evidence="6" id="KW-1015">Disulfide bond</keyword>
<evidence type="ECO:0000256" key="7">
    <source>
        <dbReference type="SAM" id="SignalP"/>
    </source>
</evidence>
<keyword evidence="9" id="KW-1185">Reference proteome</keyword>
<keyword evidence="3" id="KW-0964">Secreted</keyword>
<comment type="caution">
    <text evidence="8">The sequence shown here is derived from an EMBL/GenBank/DDBJ whole genome shotgun (WGS) entry which is preliminary data.</text>
</comment>
<evidence type="ECO:0000313" key="9">
    <source>
        <dbReference type="Proteomes" id="UP001141552"/>
    </source>
</evidence>
<evidence type="ECO:0000256" key="6">
    <source>
        <dbReference type="ARBA" id="ARBA00023157"/>
    </source>
</evidence>
<reference evidence="8" key="2">
    <citation type="journal article" date="2023" name="Plants (Basel)">
        <title>Annotation of the Turnera subulata (Passifloraceae) Draft Genome Reveals the S-Locus Evolved after the Divergence of Turneroideae from Passifloroideae in a Stepwise Manner.</title>
        <authorList>
            <person name="Henning P.M."/>
            <person name="Roalson E.H."/>
            <person name="Mir W."/>
            <person name="McCubbin A.G."/>
            <person name="Shore J.S."/>
        </authorList>
    </citation>
    <scope>NUCLEOTIDE SEQUENCE</scope>
    <source>
        <strain evidence="8">F60SS</strain>
    </source>
</reference>
<evidence type="ECO:0000256" key="4">
    <source>
        <dbReference type="ARBA" id="ARBA00022702"/>
    </source>
</evidence>
<dbReference type="OrthoDB" id="1613518at2759"/>
<dbReference type="PANTHER" id="PTHR33136">
    <property type="entry name" value="RAPID ALKALINIZATION FACTOR-LIKE"/>
    <property type="match status" value="1"/>
</dbReference>
<evidence type="ECO:0000313" key="8">
    <source>
        <dbReference type="EMBL" id="KAJ4848001.1"/>
    </source>
</evidence>
<organism evidence="8 9">
    <name type="scientific">Turnera subulata</name>
    <dbReference type="NCBI Taxonomy" id="218843"/>
    <lineage>
        <taxon>Eukaryota</taxon>
        <taxon>Viridiplantae</taxon>
        <taxon>Streptophyta</taxon>
        <taxon>Embryophyta</taxon>
        <taxon>Tracheophyta</taxon>
        <taxon>Spermatophyta</taxon>
        <taxon>Magnoliopsida</taxon>
        <taxon>eudicotyledons</taxon>
        <taxon>Gunneridae</taxon>
        <taxon>Pentapetalae</taxon>
        <taxon>rosids</taxon>
        <taxon>fabids</taxon>
        <taxon>Malpighiales</taxon>
        <taxon>Passifloraceae</taxon>
        <taxon>Turnera</taxon>
    </lineage>
</organism>
<evidence type="ECO:0000256" key="1">
    <source>
        <dbReference type="ARBA" id="ARBA00004613"/>
    </source>
</evidence>
<dbReference type="GO" id="GO:0040008">
    <property type="term" value="P:regulation of growth"/>
    <property type="evidence" value="ECO:0007669"/>
    <property type="project" value="UniProtKB-ARBA"/>
</dbReference>
<dbReference type="GO" id="GO:0009506">
    <property type="term" value="C:plasmodesma"/>
    <property type="evidence" value="ECO:0007669"/>
    <property type="project" value="TreeGrafter"/>
</dbReference>
<feature type="chain" id="PRO_5040468129" description="Rapid ALkalinization Factor" evidence="7">
    <location>
        <begin position="26"/>
        <end position="119"/>
    </location>
</feature>
<comment type="similarity">
    <text evidence="2">Belongs to the plant rapid alkalinization factor (RALF) family.</text>
</comment>
<protein>
    <recommendedName>
        <fullName evidence="10">Rapid ALkalinization Factor</fullName>
    </recommendedName>
</protein>
<keyword evidence="4" id="KW-0372">Hormone</keyword>
<accession>A0A9Q0GGK4</accession>
<comment type="subcellular location">
    <subcellularLocation>
        <location evidence="1">Secreted</location>
    </subcellularLocation>
</comment>
<evidence type="ECO:0000256" key="5">
    <source>
        <dbReference type="ARBA" id="ARBA00022729"/>
    </source>
</evidence>
<dbReference type="Pfam" id="PF05498">
    <property type="entry name" value="RALF"/>
    <property type="match status" value="1"/>
</dbReference>
<name>A0A9Q0GGK4_9ROSI</name>
<gene>
    <name evidence="8" type="ORF">Tsubulata_009329</name>
</gene>
<evidence type="ECO:0000256" key="3">
    <source>
        <dbReference type="ARBA" id="ARBA00022525"/>
    </source>
</evidence>
<dbReference type="AlphaFoldDB" id="A0A9Q0GGK4"/>
<evidence type="ECO:0008006" key="10">
    <source>
        <dbReference type="Google" id="ProtNLM"/>
    </source>
</evidence>
<reference evidence="8" key="1">
    <citation type="submission" date="2022-02" db="EMBL/GenBank/DDBJ databases">
        <authorList>
            <person name="Henning P.M."/>
            <person name="McCubbin A.G."/>
            <person name="Shore J.S."/>
        </authorList>
    </citation>
    <scope>NUCLEOTIDE SEQUENCE</scope>
    <source>
        <strain evidence="8">F60SS</strain>
        <tissue evidence="8">Leaves</tissue>
    </source>
</reference>
<dbReference type="GO" id="GO:0005179">
    <property type="term" value="F:hormone activity"/>
    <property type="evidence" value="ECO:0007669"/>
    <property type="project" value="UniProtKB-KW"/>
</dbReference>
<evidence type="ECO:0000256" key="2">
    <source>
        <dbReference type="ARBA" id="ARBA00009178"/>
    </source>
</evidence>
<keyword evidence="5 7" id="KW-0732">Signal</keyword>
<dbReference type="Proteomes" id="UP001141552">
    <property type="component" value="Unassembled WGS sequence"/>
</dbReference>
<dbReference type="EMBL" id="JAKUCV010001027">
    <property type="protein sequence ID" value="KAJ4848001.1"/>
    <property type="molecule type" value="Genomic_DNA"/>
</dbReference>
<proteinExistence type="inferred from homology"/>
<feature type="signal peptide" evidence="7">
    <location>
        <begin position="1"/>
        <end position="25"/>
    </location>
</feature>
<dbReference type="InterPro" id="IPR008801">
    <property type="entry name" value="RALF"/>
</dbReference>
<dbReference type="GO" id="GO:0019722">
    <property type="term" value="P:calcium-mediated signaling"/>
    <property type="evidence" value="ECO:0007669"/>
    <property type="project" value="TreeGrafter"/>
</dbReference>
<dbReference type="PANTHER" id="PTHR33136:SF89">
    <property type="entry name" value="PROTEIN RALF-LIKE 19"/>
    <property type="match status" value="1"/>
</dbReference>
<sequence>MMMSSIKCWVILLVLAVAMAIAVESQSTMTFDDPTTWGVTMMDAENNSDFDFQTEMLLDSETNHRLLAQRIKYISYEALRANNVPCVRSGASYYTCLPRKRINPYRRGCSRITNCYRYY</sequence>
<dbReference type="GO" id="GO:0005576">
    <property type="term" value="C:extracellular region"/>
    <property type="evidence" value="ECO:0007669"/>
    <property type="project" value="UniProtKB-SubCell"/>
</dbReference>